<gene>
    <name evidence="2" type="ORF">E5A73_01110</name>
</gene>
<feature type="transmembrane region" description="Helical" evidence="1">
    <location>
        <begin position="836"/>
        <end position="859"/>
    </location>
</feature>
<feature type="transmembrane region" description="Helical" evidence="1">
    <location>
        <begin position="866"/>
        <end position="890"/>
    </location>
</feature>
<dbReference type="PANTHER" id="PTHR32063:SF77">
    <property type="entry name" value="ACR FAMILY TRANSPORT PROTEIN"/>
    <property type="match status" value="1"/>
</dbReference>
<dbReference type="Proteomes" id="UP000306147">
    <property type="component" value="Unassembled WGS sequence"/>
</dbReference>
<reference evidence="2 3" key="1">
    <citation type="submission" date="2019-04" db="EMBL/GenBank/DDBJ databases">
        <title>Sphingomonas psychrotolerans sp. nov., isolated from soil in the Tianshan Mountains, Xinjiang, China.</title>
        <authorList>
            <person name="Luo Y."/>
            <person name="Sheng H."/>
        </authorList>
    </citation>
    <scope>NUCLEOTIDE SEQUENCE [LARGE SCALE GENOMIC DNA]</scope>
    <source>
        <strain evidence="2 3">ZFGT-11</strain>
    </source>
</reference>
<feature type="transmembrane region" description="Helical" evidence="1">
    <location>
        <begin position="942"/>
        <end position="960"/>
    </location>
</feature>
<protein>
    <submittedName>
        <fullName evidence="2">Efflux RND transporter permease subunit</fullName>
    </submittedName>
</protein>
<name>A0A4S1XI27_9SPHN</name>
<dbReference type="PANTHER" id="PTHR32063">
    <property type="match status" value="1"/>
</dbReference>
<dbReference type="InterPro" id="IPR001036">
    <property type="entry name" value="Acrflvin-R"/>
</dbReference>
<dbReference type="AlphaFoldDB" id="A0A4S1XI27"/>
<feature type="transmembrane region" description="Helical" evidence="1">
    <location>
        <begin position="520"/>
        <end position="542"/>
    </location>
</feature>
<evidence type="ECO:0000313" key="3">
    <source>
        <dbReference type="Proteomes" id="UP000306147"/>
    </source>
</evidence>
<dbReference type="RefSeq" id="WP_135961958.1">
    <property type="nucleotide sequence ID" value="NZ_SRXT01000001.1"/>
</dbReference>
<dbReference type="SUPFAM" id="SSF82693">
    <property type="entry name" value="Multidrug efflux transporter AcrB pore domain, PN1, PN2, PC1 and PC2 subdomains"/>
    <property type="match status" value="3"/>
</dbReference>
<dbReference type="OrthoDB" id="9806532at2"/>
<keyword evidence="1" id="KW-0472">Membrane</keyword>
<dbReference type="GO" id="GO:0005886">
    <property type="term" value="C:plasma membrane"/>
    <property type="evidence" value="ECO:0007669"/>
    <property type="project" value="TreeGrafter"/>
</dbReference>
<dbReference type="PRINTS" id="PR00702">
    <property type="entry name" value="ACRIFLAVINRP"/>
</dbReference>
<dbReference type="Pfam" id="PF00873">
    <property type="entry name" value="ACR_tran"/>
    <property type="match status" value="1"/>
</dbReference>
<sequence length="1031" mass="108449">MNLAAWSIRNPIPSILLFVLLAIAGIRGFGMLAVQDLPDMSLPSVSVVAALPGATPAQLETEIARKAEDALASLDGLRHVTTSITDGTVRIEAAFDLEKPLSDALIQTKDAMDGIRSDLPADMLQPTVSAVTFAAEPVLVYAVASARLDETELSWFVDDSLTKAVRAVAGVGRVERLGGVQREVRVTVDPARLMGLGVTAGDVSRALREAQQQSSGGRTQLGGAEQAIRTVAIVEQASALAALPIVLADGRRIRLDQVATIQDGVGERTQAAALNGKPVIGFRVYRARGAGETEVAKGVAAALDTLMSRNPGLNLTPVGGSVDYTVEQYEGSMAMLYEGALLAILVVWLFLRDWRATLIAATALPLSILPTFAAMQWLGYSLNTLTLLALAAIVGILVDDAIVEVENIERHRRMGKPVMQATEDAVAEIAKAVIATTMTLVAVFLPTAMMSGFAGLIFKPFGWTAVIAVLASLLVARLLTPMMAAYLLKGDAAPAPENQRLMRPYLAAVRWCLDHRKSTIVATLAFLAASIALLPLIPTGFLPADDRSTTELSIELPPGAALGTTIAVAEEVRVGLESIAGVRGIFTTVGQAGSDGDDASGVRLASTTLLLAPRGSRPSKSEIETVVRDRLAKVPGARFAVGDGTERLELILAGSDSRALAATAQQLERELREVGSLSNIASTASLDRPEIVIRPDLQRAAERGVTTDAIGEVVRIATSGDFDARVARLNLDNRQLFIRTRIADEARRDLETLGNLRVAGRDGPVPLASIADIAIESGPSQIDRYDRERHITVTADLNGMAQGDALARINALPAIAAMPSGISLDPAGGAEIGEEIAVGFATALVAGVLCIFCVLVLLFKDFLQPITILSAIPLSVGGAFVALLVAGSALDLPAMIGLVMLMGIVTKNSILLVEYAILGIAERGLSRADALLDACRMRARPIIMTTVAMIAGMTPIALGFGADASFRQPMAIAVIGGLLTSTFLSLLVVPVVFTLVDGLERRLRRSVARLRATGAEPARRSGAPSAAVHSE</sequence>
<feature type="transmembrane region" description="Helical" evidence="1">
    <location>
        <begin position="426"/>
        <end position="449"/>
    </location>
</feature>
<keyword evidence="3" id="KW-1185">Reference proteome</keyword>
<dbReference type="Gene3D" id="3.30.2090.10">
    <property type="entry name" value="Multidrug efflux transporter AcrB TolC docking domain, DN and DC subdomains"/>
    <property type="match status" value="2"/>
</dbReference>
<feature type="transmembrane region" description="Helical" evidence="1">
    <location>
        <begin position="358"/>
        <end position="379"/>
    </location>
</feature>
<dbReference type="SUPFAM" id="SSF82866">
    <property type="entry name" value="Multidrug efflux transporter AcrB transmembrane domain"/>
    <property type="match status" value="2"/>
</dbReference>
<dbReference type="SUPFAM" id="SSF82714">
    <property type="entry name" value="Multidrug efflux transporter AcrB TolC docking domain, DN and DC subdomains"/>
    <property type="match status" value="2"/>
</dbReference>
<feature type="transmembrane region" description="Helical" evidence="1">
    <location>
        <begin position="334"/>
        <end position="351"/>
    </location>
</feature>
<dbReference type="Gene3D" id="3.30.70.1430">
    <property type="entry name" value="Multidrug efflux transporter AcrB pore domain"/>
    <property type="match status" value="2"/>
</dbReference>
<accession>A0A4S1XI27</accession>
<comment type="caution">
    <text evidence="2">The sequence shown here is derived from an EMBL/GenBank/DDBJ whole genome shotgun (WGS) entry which is preliminary data.</text>
</comment>
<evidence type="ECO:0000256" key="1">
    <source>
        <dbReference type="SAM" id="Phobius"/>
    </source>
</evidence>
<feature type="transmembrane region" description="Helical" evidence="1">
    <location>
        <begin position="461"/>
        <end position="479"/>
    </location>
</feature>
<dbReference type="Gene3D" id="1.20.1640.10">
    <property type="entry name" value="Multidrug efflux transporter AcrB transmembrane domain"/>
    <property type="match status" value="2"/>
</dbReference>
<dbReference type="Gene3D" id="3.30.70.1320">
    <property type="entry name" value="Multidrug efflux transporter AcrB pore domain like"/>
    <property type="match status" value="1"/>
</dbReference>
<keyword evidence="1" id="KW-1133">Transmembrane helix</keyword>
<feature type="transmembrane region" description="Helical" evidence="1">
    <location>
        <begin position="12"/>
        <end position="34"/>
    </location>
</feature>
<dbReference type="Gene3D" id="3.30.70.1440">
    <property type="entry name" value="Multidrug efflux transporter AcrB pore domain"/>
    <property type="match status" value="1"/>
</dbReference>
<feature type="transmembrane region" description="Helical" evidence="1">
    <location>
        <begin position="896"/>
        <end position="921"/>
    </location>
</feature>
<feature type="transmembrane region" description="Helical" evidence="1">
    <location>
        <begin position="972"/>
        <end position="996"/>
    </location>
</feature>
<evidence type="ECO:0000313" key="2">
    <source>
        <dbReference type="EMBL" id="TGX55758.1"/>
    </source>
</evidence>
<proteinExistence type="predicted"/>
<keyword evidence="1" id="KW-0812">Transmembrane</keyword>
<dbReference type="EMBL" id="SRXT01000001">
    <property type="protein sequence ID" value="TGX55758.1"/>
    <property type="molecule type" value="Genomic_DNA"/>
</dbReference>
<dbReference type="GO" id="GO:0042910">
    <property type="term" value="F:xenobiotic transmembrane transporter activity"/>
    <property type="evidence" value="ECO:0007669"/>
    <property type="project" value="TreeGrafter"/>
</dbReference>
<feature type="transmembrane region" description="Helical" evidence="1">
    <location>
        <begin position="385"/>
        <end position="405"/>
    </location>
</feature>
<dbReference type="InterPro" id="IPR027463">
    <property type="entry name" value="AcrB_DN_DC_subdom"/>
</dbReference>
<organism evidence="2 3">
    <name type="scientific">Sphingomonas gei</name>
    <dbReference type="NCBI Taxonomy" id="1395960"/>
    <lineage>
        <taxon>Bacteria</taxon>
        <taxon>Pseudomonadati</taxon>
        <taxon>Pseudomonadota</taxon>
        <taxon>Alphaproteobacteria</taxon>
        <taxon>Sphingomonadales</taxon>
        <taxon>Sphingomonadaceae</taxon>
        <taxon>Sphingomonas</taxon>
    </lineage>
</organism>